<evidence type="ECO:0000259" key="2">
    <source>
        <dbReference type="PROSITE" id="PS50937"/>
    </source>
</evidence>
<dbReference type="Gene3D" id="1.10.1660.10">
    <property type="match status" value="1"/>
</dbReference>
<dbReference type="CDD" id="cd01109">
    <property type="entry name" value="HTH_YyaN"/>
    <property type="match status" value="1"/>
</dbReference>
<protein>
    <submittedName>
        <fullName evidence="3">MerR family transcriptional regulator</fullName>
    </submittedName>
</protein>
<keyword evidence="1" id="KW-0238">DNA-binding</keyword>
<name>A0ABX0XX17_9ACTN</name>
<keyword evidence="4" id="KW-1185">Reference proteome</keyword>
<feature type="domain" description="HTH merR-type" evidence="2">
    <location>
        <begin position="4"/>
        <end position="73"/>
    </location>
</feature>
<gene>
    <name evidence="3" type="ORF">HC031_08895</name>
</gene>
<evidence type="ECO:0000313" key="3">
    <source>
        <dbReference type="EMBL" id="NJC69837.1"/>
    </source>
</evidence>
<dbReference type="PANTHER" id="PTHR30204">
    <property type="entry name" value="REDOX-CYCLING DRUG-SENSING TRANSCRIPTIONAL ACTIVATOR SOXR"/>
    <property type="match status" value="1"/>
</dbReference>
<dbReference type="EMBL" id="JAATVY010000004">
    <property type="protein sequence ID" value="NJC69837.1"/>
    <property type="molecule type" value="Genomic_DNA"/>
</dbReference>
<dbReference type="RefSeq" id="WP_167924713.1">
    <property type="nucleotide sequence ID" value="NZ_JAATVY010000004.1"/>
</dbReference>
<dbReference type="SUPFAM" id="SSF46955">
    <property type="entry name" value="Putative DNA-binding domain"/>
    <property type="match status" value="1"/>
</dbReference>
<dbReference type="PROSITE" id="PS50937">
    <property type="entry name" value="HTH_MERR_2"/>
    <property type="match status" value="1"/>
</dbReference>
<reference evidence="3 4" key="1">
    <citation type="submission" date="2020-03" db="EMBL/GenBank/DDBJ databases">
        <title>WGS of the type strain of Planosporangium spp.</title>
        <authorList>
            <person name="Thawai C."/>
        </authorList>
    </citation>
    <scope>NUCLEOTIDE SEQUENCE [LARGE SCALE GENOMIC DNA]</scope>
    <source>
        <strain evidence="3 4">TBRC 5610</strain>
    </source>
</reference>
<dbReference type="InterPro" id="IPR009061">
    <property type="entry name" value="DNA-bd_dom_put_sf"/>
</dbReference>
<dbReference type="SMART" id="SM00422">
    <property type="entry name" value="HTH_MERR"/>
    <property type="match status" value="1"/>
</dbReference>
<dbReference type="PANTHER" id="PTHR30204:SF98">
    <property type="entry name" value="HTH-TYPE TRANSCRIPTIONAL REGULATOR ADHR"/>
    <property type="match status" value="1"/>
</dbReference>
<proteinExistence type="predicted"/>
<dbReference type="InterPro" id="IPR047057">
    <property type="entry name" value="MerR_fam"/>
</dbReference>
<dbReference type="InterPro" id="IPR000551">
    <property type="entry name" value="MerR-type_HTH_dom"/>
</dbReference>
<accession>A0ABX0XX17</accession>
<sequence length="118" mass="13323">MNTALTVSEAAARFGLTAHTLRWYEQVGLVDPVPRDGAGRRRYAEADLNRLAFLTRLRTTGMPVREMLRYVELARLGSETEAARRALLEAHRRRVLARIADLEADLEVIDRKIASYGS</sequence>
<dbReference type="Proteomes" id="UP000722989">
    <property type="component" value="Unassembled WGS sequence"/>
</dbReference>
<organism evidence="3 4">
    <name type="scientific">Planosporangium thailandense</name>
    <dbReference type="NCBI Taxonomy" id="765197"/>
    <lineage>
        <taxon>Bacteria</taxon>
        <taxon>Bacillati</taxon>
        <taxon>Actinomycetota</taxon>
        <taxon>Actinomycetes</taxon>
        <taxon>Micromonosporales</taxon>
        <taxon>Micromonosporaceae</taxon>
        <taxon>Planosporangium</taxon>
    </lineage>
</organism>
<comment type="caution">
    <text evidence="3">The sequence shown here is derived from an EMBL/GenBank/DDBJ whole genome shotgun (WGS) entry which is preliminary data.</text>
</comment>
<evidence type="ECO:0000256" key="1">
    <source>
        <dbReference type="ARBA" id="ARBA00023125"/>
    </source>
</evidence>
<evidence type="ECO:0000313" key="4">
    <source>
        <dbReference type="Proteomes" id="UP000722989"/>
    </source>
</evidence>
<dbReference type="Pfam" id="PF13411">
    <property type="entry name" value="MerR_1"/>
    <property type="match status" value="1"/>
</dbReference>
<dbReference type="PRINTS" id="PR00040">
    <property type="entry name" value="HTHMERR"/>
</dbReference>